<sequence length="170" mass="19493">MASDDDKDIMIESLQQQLSGATIGEDSFKTPFYKQFMKKSQGMAKDTNKLQRDGFNFVEWGLSLNSSLLLAFPDNKRFLNDKNNFDNLLKHEEITVCHLLKTSIDRGLLLLIQGDKCSGKELLKLLKTECYGSSHSWYLELTRKMLDMNQLTDPEQSITKWNIICAATME</sequence>
<keyword evidence="2" id="KW-1185">Reference proteome</keyword>
<organism evidence="1 2">
    <name type="scientific">Phakopsora pachyrhizi</name>
    <name type="common">Asian soybean rust disease fungus</name>
    <dbReference type="NCBI Taxonomy" id="170000"/>
    <lineage>
        <taxon>Eukaryota</taxon>
        <taxon>Fungi</taxon>
        <taxon>Dikarya</taxon>
        <taxon>Basidiomycota</taxon>
        <taxon>Pucciniomycotina</taxon>
        <taxon>Pucciniomycetes</taxon>
        <taxon>Pucciniales</taxon>
        <taxon>Phakopsoraceae</taxon>
        <taxon>Phakopsora</taxon>
    </lineage>
</organism>
<accession>A0AAV0AIU7</accession>
<gene>
    <name evidence="1" type="ORF">PPACK8108_LOCUS1407</name>
</gene>
<name>A0AAV0AIU7_PHAPC</name>
<protein>
    <submittedName>
        <fullName evidence="1">Uncharacterized protein</fullName>
    </submittedName>
</protein>
<dbReference type="AlphaFoldDB" id="A0AAV0AIU7"/>
<proteinExistence type="predicted"/>
<evidence type="ECO:0000313" key="1">
    <source>
        <dbReference type="EMBL" id="CAH7667034.1"/>
    </source>
</evidence>
<reference evidence="1" key="1">
    <citation type="submission" date="2022-06" db="EMBL/GenBank/DDBJ databases">
        <authorList>
            <consortium name="SYNGENTA / RWTH Aachen University"/>
        </authorList>
    </citation>
    <scope>NUCLEOTIDE SEQUENCE</scope>
</reference>
<dbReference type="Proteomes" id="UP001153365">
    <property type="component" value="Unassembled WGS sequence"/>
</dbReference>
<dbReference type="EMBL" id="CALTRL010000194">
    <property type="protein sequence ID" value="CAH7667034.1"/>
    <property type="molecule type" value="Genomic_DNA"/>
</dbReference>
<evidence type="ECO:0000313" key="2">
    <source>
        <dbReference type="Proteomes" id="UP001153365"/>
    </source>
</evidence>
<comment type="caution">
    <text evidence="1">The sequence shown here is derived from an EMBL/GenBank/DDBJ whole genome shotgun (WGS) entry which is preliminary data.</text>
</comment>